<sequence length="82" mass="8546">MTTDPGTSVELEEEPPPAPSSPGVVWFQALLGGTRTGHGGTPRGECMPVPASVNTACLTRRAACKDLQSNTGPLIECVRARL</sequence>
<evidence type="ECO:0000256" key="1">
    <source>
        <dbReference type="SAM" id="MobiDB-lite"/>
    </source>
</evidence>
<comment type="caution">
    <text evidence="2">The sequence shown here is derived from an EMBL/GenBank/DDBJ whole genome shotgun (WGS) entry which is preliminary data.</text>
</comment>
<dbReference type="AlphaFoldDB" id="A0AAV7MU10"/>
<keyword evidence="3" id="KW-1185">Reference proteome</keyword>
<gene>
    <name evidence="2" type="ORF">NDU88_003643</name>
</gene>
<dbReference type="Proteomes" id="UP001066276">
    <property type="component" value="Chromosome 9"/>
</dbReference>
<reference evidence="2" key="1">
    <citation type="journal article" date="2022" name="bioRxiv">
        <title>Sequencing and chromosome-scale assembly of the giantPleurodeles waltlgenome.</title>
        <authorList>
            <person name="Brown T."/>
            <person name="Elewa A."/>
            <person name="Iarovenko S."/>
            <person name="Subramanian E."/>
            <person name="Araus A.J."/>
            <person name="Petzold A."/>
            <person name="Susuki M."/>
            <person name="Suzuki K.-i.T."/>
            <person name="Hayashi T."/>
            <person name="Toyoda A."/>
            <person name="Oliveira C."/>
            <person name="Osipova E."/>
            <person name="Leigh N.D."/>
            <person name="Simon A."/>
            <person name="Yun M.H."/>
        </authorList>
    </citation>
    <scope>NUCLEOTIDE SEQUENCE</scope>
    <source>
        <strain evidence="2">20211129_DDA</strain>
        <tissue evidence="2">Liver</tissue>
    </source>
</reference>
<accession>A0AAV7MU10</accession>
<dbReference type="EMBL" id="JANPWB010000013">
    <property type="protein sequence ID" value="KAJ1106240.1"/>
    <property type="molecule type" value="Genomic_DNA"/>
</dbReference>
<evidence type="ECO:0000313" key="2">
    <source>
        <dbReference type="EMBL" id="KAJ1106240.1"/>
    </source>
</evidence>
<protein>
    <submittedName>
        <fullName evidence="2">Uncharacterized protein</fullName>
    </submittedName>
</protein>
<organism evidence="2 3">
    <name type="scientific">Pleurodeles waltl</name>
    <name type="common">Iberian ribbed newt</name>
    <dbReference type="NCBI Taxonomy" id="8319"/>
    <lineage>
        <taxon>Eukaryota</taxon>
        <taxon>Metazoa</taxon>
        <taxon>Chordata</taxon>
        <taxon>Craniata</taxon>
        <taxon>Vertebrata</taxon>
        <taxon>Euteleostomi</taxon>
        <taxon>Amphibia</taxon>
        <taxon>Batrachia</taxon>
        <taxon>Caudata</taxon>
        <taxon>Salamandroidea</taxon>
        <taxon>Salamandridae</taxon>
        <taxon>Pleurodelinae</taxon>
        <taxon>Pleurodeles</taxon>
    </lineage>
</organism>
<feature type="region of interest" description="Disordered" evidence="1">
    <location>
        <begin position="1"/>
        <end position="22"/>
    </location>
</feature>
<name>A0AAV7MU10_PLEWA</name>
<evidence type="ECO:0000313" key="3">
    <source>
        <dbReference type="Proteomes" id="UP001066276"/>
    </source>
</evidence>
<proteinExistence type="predicted"/>